<protein>
    <recommendedName>
        <fullName evidence="2">EexN family lipoprotein</fullName>
    </recommendedName>
</protein>
<proteinExistence type="predicted"/>
<keyword evidence="1" id="KW-0614">Plasmid</keyword>
<evidence type="ECO:0000313" key="1">
    <source>
        <dbReference type="EMBL" id="ALF35482.1"/>
    </source>
</evidence>
<evidence type="ECO:0008006" key="2">
    <source>
        <dbReference type="Google" id="ProtNLM"/>
    </source>
</evidence>
<dbReference type="PROSITE" id="PS51257">
    <property type="entry name" value="PROKAR_LIPOPROTEIN"/>
    <property type="match status" value="1"/>
</dbReference>
<accession>A0A0N9DZJ1</accession>
<dbReference type="AlphaFoldDB" id="A0A0N9DZJ1"/>
<gene>
    <name evidence="1" type="ORF">AZ95_0068</name>
</gene>
<name>A0A0N9DZJ1_ECOLX</name>
<dbReference type="InterPro" id="IPR047937">
    <property type="entry name" value="Eex_IncN-like"/>
</dbReference>
<dbReference type="RefSeq" id="WP_060937454.1">
    <property type="nucleotide sequence ID" value="NC_019083.1"/>
</dbReference>
<sequence length="84" mass="9382">MKIVKFTVIAGAILLLSGCEDVKSADWWQEHHAEAEKKVAECKASGSDSDNCRNAKEGLFRYKQLHAVEPSFKDAFKGIVKDKK</sequence>
<reference evidence="1" key="1">
    <citation type="journal article" date="2015" name="Antimicrob. Agents Chemother.">
        <title>Characterization of Tn3000, a Transposon Responsible for blaNDM-1 Dissemination among Enterobacteriaceae in Brazil, Nepal, Morocco, and India.</title>
        <authorList>
            <person name="Campos J.C."/>
            <person name="Sampaio J.L.M."/>
        </authorList>
    </citation>
    <scope>NUCLEOTIDE SEQUENCE</scope>
    <source>
        <strain evidence="1">E0083033-2</strain>
        <plasmid evidence="1">pEc2A</plasmid>
    </source>
</reference>
<dbReference type="NCBIfam" id="NF033894">
    <property type="entry name" value="Eex_IncN"/>
    <property type="match status" value="1"/>
</dbReference>
<dbReference type="EMBL" id="KR822247">
    <property type="protein sequence ID" value="ALF35482.1"/>
    <property type="molecule type" value="Genomic_DNA"/>
</dbReference>
<geneLocation type="plasmid" evidence="1">
    <name>pEc2A</name>
</geneLocation>
<organism evidence="1">
    <name type="scientific">Escherichia coli</name>
    <dbReference type="NCBI Taxonomy" id="562"/>
    <lineage>
        <taxon>Bacteria</taxon>
        <taxon>Pseudomonadati</taxon>
        <taxon>Pseudomonadota</taxon>
        <taxon>Gammaproteobacteria</taxon>
        <taxon>Enterobacterales</taxon>
        <taxon>Enterobacteriaceae</taxon>
        <taxon>Escherichia</taxon>
    </lineage>
</organism>